<dbReference type="InterPro" id="IPR044492">
    <property type="entry name" value="P_typ_ATPase_HD_dom"/>
</dbReference>
<evidence type="ECO:0000256" key="4">
    <source>
        <dbReference type="ARBA" id="ARBA00022723"/>
    </source>
</evidence>
<dbReference type="Gene3D" id="3.30.70.100">
    <property type="match status" value="2"/>
</dbReference>
<dbReference type="PRINTS" id="PR00119">
    <property type="entry name" value="CATATPASE"/>
</dbReference>
<dbReference type="GO" id="GO:0043682">
    <property type="term" value="F:P-type divalent copper transporter activity"/>
    <property type="evidence" value="ECO:0007669"/>
    <property type="project" value="TreeGrafter"/>
</dbReference>
<dbReference type="PROSITE" id="PS50846">
    <property type="entry name" value="HMA_2"/>
    <property type="match status" value="1"/>
</dbReference>
<dbReference type="InterPro" id="IPR006121">
    <property type="entry name" value="HMA_dom"/>
</dbReference>
<dbReference type="GO" id="GO:0016887">
    <property type="term" value="F:ATP hydrolysis activity"/>
    <property type="evidence" value="ECO:0007669"/>
    <property type="project" value="InterPro"/>
</dbReference>
<dbReference type="SUPFAM" id="SSF56784">
    <property type="entry name" value="HAD-like"/>
    <property type="match status" value="1"/>
</dbReference>
<evidence type="ECO:0000259" key="11">
    <source>
        <dbReference type="PROSITE" id="PS50846"/>
    </source>
</evidence>
<dbReference type="RefSeq" id="XP_457803.2">
    <property type="nucleotide sequence ID" value="XM_457803.1"/>
</dbReference>
<dbReference type="InterPro" id="IPR001757">
    <property type="entry name" value="P_typ_ATPase"/>
</dbReference>
<evidence type="ECO:0000256" key="6">
    <source>
        <dbReference type="ARBA" id="ARBA00022840"/>
    </source>
</evidence>
<feature type="transmembrane region" description="Helical" evidence="10">
    <location>
        <begin position="521"/>
        <end position="540"/>
    </location>
</feature>
<comment type="subcellular location">
    <subcellularLocation>
        <location evidence="1">Membrane</location>
        <topology evidence="1">Multi-pass membrane protein</topology>
    </subcellularLocation>
</comment>
<proteinExistence type="inferred from homology"/>
<accession>Q6BVG6</accession>
<evidence type="ECO:0000256" key="2">
    <source>
        <dbReference type="ARBA" id="ARBA00006024"/>
    </source>
</evidence>
<dbReference type="Gene3D" id="3.40.1110.10">
    <property type="entry name" value="Calcium-transporting ATPase, cytoplasmic domain N"/>
    <property type="match status" value="1"/>
</dbReference>
<evidence type="ECO:0000256" key="8">
    <source>
        <dbReference type="ARBA" id="ARBA00022989"/>
    </source>
</evidence>
<gene>
    <name evidence="12" type="ordered locus">DEHA2C02838g</name>
</gene>
<dbReference type="GO" id="GO:0005507">
    <property type="term" value="F:copper ion binding"/>
    <property type="evidence" value="ECO:0007669"/>
    <property type="project" value="TreeGrafter"/>
</dbReference>
<feature type="domain" description="HMA" evidence="11">
    <location>
        <begin position="277"/>
        <end position="346"/>
    </location>
</feature>
<feature type="transmembrane region" description="Helical" evidence="10">
    <location>
        <begin position="561"/>
        <end position="588"/>
    </location>
</feature>
<dbReference type="STRING" id="284592.Q6BVG6"/>
<dbReference type="InParanoid" id="Q6BVG6"/>
<evidence type="ECO:0000256" key="5">
    <source>
        <dbReference type="ARBA" id="ARBA00022741"/>
    </source>
</evidence>
<dbReference type="GeneID" id="2900266"/>
<dbReference type="PROSITE" id="PS01229">
    <property type="entry name" value="COF_2"/>
    <property type="match status" value="1"/>
</dbReference>
<dbReference type="PROSITE" id="PS00154">
    <property type="entry name" value="ATPASE_E1_E2"/>
    <property type="match status" value="1"/>
</dbReference>
<dbReference type="Gene3D" id="2.70.150.10">
    <property type="entry name" value="Calcium-transporting ATPase, cytoplasmic transduction domain A"/>
    <property type="match status" value="1"/>
</dbReference>
<dbReference type="InterPro" id="IPR023298">
    <property type="entry name" value="ATPase_P-typ_TM_dom_sf"/>
</dbReference>
<dbReference type="SFLD" id="SFLDF00027">
    <property type="entry name" value="p-type_atpase"/>
    <property type="match status" value="1"/>
</dbReference>
<keyword evidence="8 10" id="KW-1133">Transmembrane helix</keyword>
<evidence type="ECO:0000256" key="10">
    <source>
        <dbReference type="RuleBase" id="RU362081"/>
    </source>
</evidence>
<dbReference type="GO" id="GO:0016020">
    <property type="term" value="C:membrane"/>
    <property type="evidence" value="ECO:0007669"/>
    <property type="project" value="UniProtKB-SubCell"/>
</dbReference>
<protein>
    <submittedName>
        <fullName evidence="12">DEHA2C02838p</fullName>
    </submittedName>
</protein>
<dbReference type="PANTHER" id="PTHR43520:SF32">
    <property type="entry name" value="COPPER RESISTANCE P-TYPE ATPASE (EUROFUNG)"/>
    <property type="match status" value="1"/>
</dbReference>
<dbReference type="InterPro" id="IPR027256">
    <property type="entry name" value="P-typ_ATPase_IB"/>
</dbReference>
<dbReference type="Pfam" id="PF00403">
    <property type="entry name" value="HMA"/>
    <property type="match status" value="1"/>
</dbReference>
<evidence type="ECO:0000256" key="7">
    <source>
        <dbReference type="ARBA" id="ARBA00022967"/>
    </source>
</evidence>
<keyword evidence="6 10" id="KW-0067">ATP-binding</keyword>
<dbReference type="InterPro" id="IPR023299">
    <property type="entry name" value="ATPase_P-typ_cyto_dom_N"/>
</dbReference>
<dbReference type="CDD" id="cd02094">
    <property type="entry name" value="P-type_ATPase_Cu-like"/>
    <property type="match status" value="1"/>
</dbReference>
<dbReference type="Gene3D" id="3.40.50.1000">
    <property type="entry name" value="HAD superfamily/HAD-like"/>
    <property type="match status" value="1"/>
</dbReference>
<dbReference type="EMBL" id="CR382135">
    <property type="protein sequence ID" value="CAG85843.2"/>
    <property type="molecule type" value="Genomic_DNA"/>
</dbReference>
<feature type="transmembrane region" description="Helical" evidence="10">
    <location>
        <begin position="1170"/>
        <end position="1192"/>
    </location>
</feature>
<dbReference type="NCBIfam" id="TIGR01525">
    <property type="entry name" value="ATPase-IB_hvy"/>
    <property type="match status" value="1"/>
</dbReference>
<evidence type="ECO:0000256" key="3">
    <source>
        <dbReference type="ARBA" id="ARBA00022692"/>
    </source>
</evidence>
<dbReference type="SUPFAM" id="SSF55008">
    <property type="entry name" value="HMA, heavy metal-associated domain"/>
    <property type="match status" value="2"/>
</dbReference>
<keyword evidence="4 10" id="KW-0479">Metal-binding</keyword>
<dbReference type="HOGENOM" id="CLU_001771_0_2_1"/>
<comment type="similarity">
    <text evidence="2 10">Belongs to the cation transport ATPase (P-type) (TC 3.A.3) family. Type IB subfamily.</text>
</comment>
<feature type="transmembrane region" description="Helical" evidence="10">
    <location>
        <begin position="765"/>
        <end position="788"/>
    </location>
</feature>
<dbReference type="GO" id="GO:0005524">
    <property type="term" value="F:ATP binding"/>
    <property type="evidence" value="ECO:0007669"/>
    <property type="project" value="UniProtKB-UniRule"/>
</dbReference>
<evidence type="ECO:0000256" key="1">
    <source>
        <dbReference type="ARBA" id="ARBA00004141"/>
    </source>
</evidence>
<dbReference type="OMA" id="DVIRVPH"/>
<feature type="transmembrane region" description="Helical" evidence="10">
    <location>
        <begin position="600"/>
        <end position="621"/>
    </location>
</feature>
<dbReference type="Pfam" id="PF00122">
    <property type="entry name" value="E1-E2_ATPase"/>
    <property type="match status" value="1"/>
</dbReference>
<dbReference type="SUPFAM" id="SSF81665">
    <property type="entry name" value="Calcium ATPase, transmembrane domain M"/>
    <property type="match status" value="1"/>
</dbReference>
<name>Q6BVG6_DEBHA</name>
<keyword evidence="7" id="KW-1278">Translocase</keyword>
<dbReference type="InterPro" id="IPR017969">
    <property type="entry name" value="Heavy-metal-associated_CS"/>
</dbReference>
<sequence length="1252" mass="139453">MEHLHLNLDNVHCKDCEEKIYATFNKFFKTIRLDDKWSEEVDIPFNNENTVFTHIKGGKVDLYYKPKVDSVESTLQNSIKRITKHLSRTGFDVLSWEFYKKGELVLSSENIQEIQAVSDNDVNTNDWFFDLFNIWSRYKDQRQVNNHLKYCTKCSEEKNLRSSKASVSKRDSFSSDGSFETVVDKTNNEFRAVFSISGMSCASCVQSVSEIIGNFLGDKVDKVVGAELNYSVNLLSHTAVVIVPNKQIINKLIDLINDSGFECRLLEVLPVERSVNLKITAVLGGITCAACATSISSAVNELPFVLDCGINVVTKTGQFVMEEPSNKENNLETLKETIEDCGFDFQLISSTKINYTSGKKQSRSINVSVKGMFCGHCPEVITNYLSSYGEAVIIDDPITLKHPYIKFTYIPNQEKMLNIRRFLFELNHLEPSNSELGYTINNDKDGVFDCELVEPVTMDEHIRKLSKRETKRILIRLIIATIFAILTFIFGVVAMSLLPSSNDFRKWVEEPIWAGNTSRNTWVLLILSTPVYFFAADIFHRKAIKEIKSLWFNKNSFKKRIFRFGSMSLLMCLGTSIAYFASIALLILSTQQEANSNMGLHTTYFDSVVFLTFFLLIGRLLESFSKSKTAEAISNLGRLKPSQATLLEVVDIKSDPVEYTNDKVVDVNLLEANDYIRIASGESPPVDCVIIEGESKFDESALTGESTPVKHSPGHQVFSGTVNVGNNSIIAKIVSLEGDSLIDQIVNTVRDGQLRKAPIERTADLLTGYFVPIITMVALITWIIWLSLGHSGVLPDSYLDIDIGGWTVWSLEFAIAVFVIACPCGIGLAAPTALFVGSGLAAKYGILAKGGGVAFQDGANINTICFDKTGTLTYGELKVTDYAFVADGNDEPNYEEVIRHFSLQFARDLELASKHPLAKSVKAFVDNHGFKKYNIQPSQNKIPQVENVSGRGLKGHVILESVTDGSIWQKYRPTEAILGNEAMLDDNNVAITPNEQKILKKWKLECKSIILVAIKCSSLFKDEKFHLTFIMACRDQVRSETKVVIKYLQEKQHIDCYMITGDNKLTAEAIGKELNIPTENIISEVLPDEKQEQIKTLQKTKSNVVAMIGDGINDSPALATANVGIALSSGADLAVTSSDFILLNKSHPLITLVTLIDLSRVVFRRVKFNFAWSLVYNMIGIPIAAGVIYPYNNSRLNPVWASAAMAASSISVVMSSLALKLYKPRVNVDDVIQVDENLEDDAEPCETSVKSQ</sequence>
<keyword evidence="3 10" id="KW-0812">Transmembrane</keyword>
<dbReference type="OrthoDB" id="432719at2759"/>
<dbReference type="SFLD" id="SFLDS00003">
    <property type="entry name" value="Haloacid_Dehalogenase"/>
    <property type="match status" value="1"/>
</dbReference>
<keyword evidence="13" id="KW-1185">Reference proteome</keyword>
<dbReference type="InterPro" id="IPR023214">
    <property type="entry name" value="HAD_sf"/>
</dbReference>
<dbReference type="InterPro" id="IPR018303">
    <property type="entry name" value="ATPase_P-typ_P_site"/>
</dbReference>
<dbReference type="NCBIfam" id="TIGR01494">
    <property type="entry name" value="ATPase_P-type"/>
    <property type="match status" value="2"/>
</dbReference>
<feature type="transmembrane region" description="Helical" evidence="10">
    <location>
        <begin position="473"/>
        <end position="498"/>
    </location>
</feature>
<evidence type="ECO:0000256" key="9">
    <source>
        <dbReference type="ARBA" id="ARBA00023136"/>
    </source>
</evidence>
<dbReference type="InterPro" id="IPR059000">
    <property type="entry name" value="ATPase_P-type_domA"/>
</dbReference>
<keyword evidence="5 10" id="KW-0547">Nucleotide-binding</keyword>
<dbReference type="SFLD" id="SFLDG00002">
    <property type="entry name" value="C1.7:_P-type_atpase_like"/>
    <property type="match status" value="1"/>
</dbReference>
<feature type="transmembrane region" description="Helical" evidence="10">
    <location>
        <begin position="808"/>
        <end position="836"/>
    </location>
</feature>
<dbReference type="eggNOG" id="KOG0207">
    <property type="taxonomic scope" value="Eukaryota"/>
</dbReference>
<feature type="transmembrane region" description="Helical" evidence="10">
    <location>
        <begin position="1198"/>
        <end position="1219"/>
    </location>
</feature>
<evidence type="ECO:0000313" key="12">
    <source>
        <dbReference type="EMBL" id="CAG85843.2"/>
    </source>
</evidence>
<dbReference type="Proteomes" id="UP000000599">
    <property type="component" value="Chromosome C"/>
</dbReference>
<organism evidence="12 13">
    <name type="scientific">Debaryomyces hansenii (strain ATCC 36239 / CBS 767 / BCRC 21394 / JCM 1990 / NBRC 0083 / IGC 2968)</name>
    <name type="common">Yeast</name>
    <name type="synonym">Torulaspora hansenii</name>
    <dbReference type="NCBI Taxonomy" id="284592"/>
    <lineage>
        <taxon>Eukaryota</taxon>
        <taxon>Fungi</taxon>
        <taxon>Dikarya</taxon>
        <taxon>Ascomycota</taxon>
        <taxon>Saccharomycotina</taxon>
        <taxon>Pichiomycetes</taxon>
        <taxon>Debaryomycetaceae</taxon>
        <taxon>Debaryomyces</taxon>
    </lineage>
</organism>
<dbReference type="Pfam" id="PF00702">
    <property type="entry name" value="Hydrolase"/>
    <property type="match status" value="1"/>
</dbReference>
<dbReference type="InterPro" id="IPR008250">
    <property type="entry name" value="ATPase_P-typ_transduc_dom_A_sf"/>
</dbReference>
<dbReference type="KEGG" id="dha:DEHA2C02838g"/>
<dbReference type="SUPFAM" id="SSF81653">
    <property type="entry name" value="Calcium ATPase, transduction domain A"/>
    <property type="match status" value="1"/>
</dbReference>
<dbReference type="PANTHER" id="PTHR43520">
    <property type="entry name" value="ATP7, ISOFORM B"/>
    <property type="match status" value="1"/>
</dbReference>
<dbReference type="GO" id="GO:0055070">
    <property type="term" value="P:copper ion homeostasis"/>
    <property type="evidence" value="ECO:0007669"/>
    <property type="project" value="TreeGrafter"/>
</dbReference>
<evidence type="ECO:0000313" key="13">
    <source>
        <dbReference type="Proteomes" id="UP000000599"/>
    </source>
</evidence>
<reference evidence="12 13" key="1">
    <citation type="journal article" date="2004" name="Nature">
        <title>Genome evolution in yeasts.</title>
        <authorList>
            <consortium name="Genolevures"/>
            <person name="Dujon B."/>
            <person name="Sherman D."/>
            <person name="Fischer G."/>
            <person name="Durrens P."/>
            <person name="Casaregola S."/>
            <person name="Lafontaine I."/>
            <person name="de Montigny J."/>
            <person name="Marck C."/>
            <person name="Neuveglise C."/>
            <person name="Talla E."/>
            <person name="Goffard N."/>
            <person name="Frangeul L."/>
            <person name="Aigle M."/>
            <person name="Anthouard V."/>
            <person name="Babour A."/>
            <person name="Barbe V."/>
            <person name="Barnay S."/>
            <person name="Blanchin S."/>
            <person name="Beckerich J.M."/>
            <person name="Beyne E."/>
            <person name="Bleykasten C."/>
            <person name="Boisrame A."/>
            <person name="Boyer J."/>
            <person name="Cattolico L."/>
            <person name="Confanioleri F."/>
            <person name="de Daruvar A."/>
            <person name="Despons L."/>
            <person name="Fabre E."/>
            <person name="Fairhead C."/>
            <person name="Ferry-Dumazet H."/>
            <person name="Groppi A."/>
            <person name="Hantraye F."/>
            <person name="Hennequin C."/>
            <person name="Jauniaux N."/>
            <person name="Joyet P."/>
            <person name="Kachouri R."/>
            <person name="Kerrest A."/>
            <person name="Koszul R."/>
            <person name="Lemaire M."/>
            <person name="Lesur I."/>
            <person name="Ma L."/>
            <person name="Muller H."/>
            <person name="Nicaud J.M."/>
            <person name="Nikolski M."/>
            <person name="Oztas S."/>
            <person name="Ozier-Kalogeropoulos O."/>
            <person name="Pellenz S."/>
            <person name="Potier S."/>
            <person name="Richard G.F."/>
            <person name="Straub M.L."/>
            <person name="Suleau A."/>
            <person name="Swennene D."/>
            <person name="Tekaia F."/>
            <person name="Wesolowski-Louvel M."/>
            <person name="Westhof E."/>
            <person name="Wirth B."/>
            <person name="Zeniou-Meyer M."/>
            <person name="Zivanovic I."/>
            <person name="Bolotin-Fukuhara M."/>
            <person name="Thierry A."/>
            <person name="Bouchier C."/>
            <person name="Caudron B."/>
            <person name="Scarpelli C."/>
            <person name="Gaillardin C."/>
            <person name="Weissenbach J."/>
            <person name="Wincker P."/>
            <person name="Souciet J.L."/>
        </authorList>
    </citation>
    <scope>NUCLEOTIDE SEQUENCE [LARGE SCALE GENOMIC DNA]</scope>
    <source>
        <strain evidence="13">ATCC 36239 / CBS 767 / BCRC 21394 / JCM 1990 / NBRC 0083 / IGC 2968</strain>
    </source>
</reference>
<dbReference type="InterPro" id="IPR036412">
    <property type="entry name" value="HAD-like_sf"/>
</dbReference>
<dbReference type="AlphaFoldDB" id="Q6BVG6"/>
<dbReference type="InterPro" id="IPR036163">
    <property type="entry name" value="HMA_dom_sf"/>
</dbReference>
<dbReference type="CDD" id="cd00371">
    <property type="entry name" value="HMA"/>
    <property type="match status" value="2"/>
</dbReference>
<keyword evidence="9 10" id="KW-0472">Membrane</keyword>
<dbReference type="FunFam" id="2.70.150.10:FF:000068">
    <property type="entry name" value="Copper resistance-associated P-type ATPase"/>
    <property type="match status" value="1"/>
</dbReference>
<dbReference type="PROSITE" id="PS01047">
    <property type="entry name" value="HMA_1"/>
    <property type="match status" value="1"/>
</dbReference>